<proteinExistence type="inferred from homology"/>
<dbReference type="Gene3D" id="3.40.50.300">
    <property type="entry name" value="P-loop containing nucleotide triphosphate hydrolases"/>
    <property type="match status" value="1"/>
</dbReference>
<sequence>MTEALPALQVRELRTRYGSREVLQGLDLHVAKGEIFGLLGPNGAGKTTLIRTIAGRIRPIGGSVAIMGQPVSRQSLGRVGLVPQEIALYPHLTAQENLEVFGRLSGLSRAETDDAVRWASRASNIQARLGERVEYLSGGWKRRVNIAAAILHRPDLLILDEPTVGVDVDARNGLHEVIKELSHVGMGVLLATHDLDQAELLCSRVGFLRNGVIAPHGSPRTLIFAAFGNQREIIVELRASPTAPQGEALRRAGFSPSNGNLNWSMLGQGNERTVQDLTDALERSGLLTREIRLREPGLDSLFLRLSRDDSAARQGEAA</sequence>
<dbReference type="PANTHER" id="PTHR43582">
    <property type="entry name" value="LINEARMYCIN RESISTANCE ATP-BINDING PROTEIN LNRL"/>
    <property type="match status" value="1"/>
</dbReference>
<evidence type="ECO:0000256" key="1">
    <source>
        <dbReference type="ARBA" id="ARBA00005417"/>
    </source>
</evidence>
<keyword evidence="2" id="KW-0547">Nucleotide-binding</keyword>
<name>A0ABX7C4A2_9HYPH</name>
<keyword evidence="3 5" id="KW-0067">ATP-binding</keyword>
<feature type="domain" description="ABC transporter" evidence="4">
    <location>
        <begin position="8"/>
        <end position="235"/>
    </location>
</feature>
<gene>
    <name evidence="5" type="ORF">JI748_12805</name>
</gene>
<accession>A0ABX7C4A2</accession>
<dbReference type="GO" id="GO:0005524">
    <property type="term" value="F:ATP binding"/>
    <property type="evidence" value="ECO:0007669"/>
    <property type="project" value="UniProtKB-KW"/>
</dbReference>
<dbReference type="SMART" id="SM00382">
    <property type="entry name" value="AAA"/>
    <property type="match status" value="1"/>
</dbReference>
<dbReference type="SUPFAM" id="SSF52540">
    <property type="entry name" value="P-loop containing nucleoside triphosphate hydrolases"/>
    <property type="match status" value="1"/>
</dbReference>
<evidence type="ECO:0000313" key="6">
    <source>
        <dbReference type="Proteomes" id="UP000595857"/>
    </source>
</evidence>
<comment type="similarity">
    <text evidence="1">Belongs to the ABC transporter superfamily.</text>
</comment>
<organism evidence="5 6">
    <name type="scientific">Devosia rhizoryzae</name>
    <dbReference type="NCBI Taxonomy" id="2774137"/>
    <lineage>
        <taxon>Bacteria</taxon>
        <taxon>Pseudomonadati</taxon>
        <taxon>Pseudomonadota</taxon>
        <taxon>Alphaproteobacteria</taxon>
        <taxon>Hyphomicrobiales</taxon>
        <taxon>Devosiaceae</taxon>
        <taxon>Devosia</taxon>
    </lineage>
</organism>
<dbReference type="InterPro" id="IPR003593">
    <property type="entry name" value="AAA+_ATPase"/>
</dbReference>
<dbReference type="InterPro" id="IPR027417">
    <property type="entry name" value="P-loop_NTPase"/>
</dbReference>
<dbReference type="Pfam" id="PF00005">
    <property type="entry name" value="ABC_tran"/>
    <property type="match status" value="1"/>
</dbReference>
<dbReference type="PANTHER" id="PTHR43582:SF2">
    <property type="entry name" value="LINEARMYCIN RESISTANCE ATP-BINDING PROTEIN LNRL"/>
    <property type="match status" value="1"/>
</dbReference>
<dbReference type="Proteomes" id="UP000595857">
    <property type="component" value="Chromosome"/>
</dbReference>
<dbReference type="EMBL" id="CP068046">
    <property type="protein sequence ID" value="QQR38638.1"/>
    <property type="molecule type" value="Genomic_DNA"/>
</dbReference>
<dbReference type="CDD" id="cd03230">
    <property type="entry name" value="ABC_DR_subfamily_A"/>
    <property type="match status" value="1"/>
</dbReference>
<evidence type="ECO:0000256" key="3">
    <source>
        <dbReference type="ARBA" id="ARBA00022840"/>
    </source>
</evidence>
<reference evidence="5 6" key="1">
    <citation type="submission" date="2021-01" db="EMBL/GenBank/DDBJ databases">
        <title>Genome seq and assembly of Devosia sp. LEGU1.</title>
        <authorList>
            <person name="Chhetri G."/>
        </authorList>
    </citation>
    <scope>NUCLEOTIDE SEQUENCE [LARGE SCALE GENOMIC DNA]</scope>
    <source>
        <strain evidence="5 6">LEGU1</strain>
    </source>
</reference>
<dbReference type="PROSITE" id="PS50893">
    <property type="entry name" value="ABC_TRANSPORTER_2"/>
    <property type="match status" value="1"/>
</dbReference>
<dbReference type="RefSeq" id="WP_201631266.1">
    <property type="nucleotide sequence ID" value="NZ_CP068046.1"/>
</dbReference>
<protein>
    <submittedName>
        <fullName evidence="5">ABC transporter ATP-binding protein</fullName>
    </submittedName>
</protein>
<dbReference type="InterPro" id="IPR017871">
    <property type="entry name" value="ABC_transporter-like_CS"/>
</dbReference>
<dbReference type="InterPro" id="IPR003439">
    <property type="entry name" value="ABC_transporter-like_ATP-bd"/>
</dbReference>
<evidence type="ECO:0000256" key="2">
    <source>
        <dbReference type="ARBA" id="ARBA00022741"/>
    </source>
</evidence>
<keyword evidence="6" id="KW-1185">Reference proteome</keyword>
<dbReference type="PROSITE" id="PS00211">
    <property type="entry name" value="ABC_TRANSPORTER_1"/>
    <property type="match status" value="1"/>
</dbReference>
<evidence type="ECO:0000313" key="5">
    <source>
        <dbReference type="EMBL" id="QQR38638.1"/>
    </source>
</evidence>
<evidence type="ECO:0000259" key="4">
    <source>
        <dbReference type="PROSITE" id="PS50893"/>
    </source>
</evidence>